<dbReference type="PRINTS" id="PR00125">
    <property type="entry name" value="ATPASEDELTA"/>
</dbReference>
<dbReference type="HAMAP" id="MF_01416">
    <property type="entry name" value="ATP_synth_delta_bact"/>
    <property type="match status" value="1"/>
</dbReference>
<dbReference type="AlphaFoldDB" id="A0A5J5L3J3"/>
<protein>
    <recommendedName>
        <fullName evidence="7">ATP synthase subunit delta</fullName>
    </recommendedName>
    <alternativeName>
        <fullName evidence="7">ATP synthase F(1) sector subunit delta</fullName>
    </alternativeName>
    <alternativeName>
        <fullName evidence="7">F-type ATPase subunit delta</fullName>
        <shortName evidence="7">F-ATPase subunit delta</shortName>
    </alternativeName>
</protein>
<keyword evidence="5 7" id="KW-0472">Membrane</keyword>
<sequence>MTAAGSDGSQAGLTRVLERWTGSAQPGLAREIFGMAALLDEQGSLRRALTDPAHTDGERAELGWRVFYGNVSQEAGEILDTLVRQRRHHDRGLTDTLEAAGVLLAGSAAENRAGAEGLDGVIDDVLGVQALLDSDAELQRAVTDSRATEDAKLRLLGRVAPSLSEEGRLLAEQAVTHPRGALPQRLLGTFADHLAALRDRWIARVATPVALDDSQLDRLRTALSRLYGRDLKVVVEADRSLVGGLRITVGDEVLDGSVATRLNELQLKLGA</sequence>
<dbReference type="GO" id="GO:0046933">
    <property type="term" value="F:proton-transporting ATP synthase activity, rotational mechanism"/>
    <property type="evidence" value="ECO:0007669"/>
    <property type="project" value="UniProtKB-UniRule"/>
</dbReference>
<dbReference type="InterPro" id="IPR000711">
    <property type="entry name" value="ATPase_OSCP/dsu"/>
</dbReference>
<keyword evidence="7" id="KW-0139">CF(1)</keyword>
<keyword evidence="7" id="KW-1003">Cell membrane</keyword>
<evidence type="ECO:0000313" key="9">
    <source>
        <dbReference type="Proteomes" id="UP000325957"/>
    </source>
</evidence>
<evidence type="ECO:0000256" key="5">
    <source>
        <dbReference type="ARBA" id="ARBA00023136"/>
    </source>
</evidence>
<keyword evidence="3 7" id="KW-0375">Hydrogen ion transport</keyword>
<keyword evidence="2 7" id="KW-0813">Transport</keyword>
<comment type="similarity">
    <text evidence="7">Belongs to the ATPase delta chain family.</text>
</comment>
<gene>
    <name evidence="7" type="primary">atpH</name>
    <name evidence="8" type="ORF">FCK90_01165</name>
</gene>
<evidence type="ECO:0000256" key="4">
    <source>
        <dbReference type="ARBA" id="ARBA00023065"/>
    </source>
</evidence>
<comment type="caution">
    <text evidence="8">The sequence shown here is derived from an EMBL/GenBank/DDBJ whole genome shotgun (WGS) entry which is preliminary data.</text>
</comment>
<evidence type="ECO:0000256" key="6">
    <source>
        <dbReference type="ARBA" id="ARBA00023310"/>
    </source>
</evidence>
<name>A0A5J5L3J3_9MICC</name>
<keyword evidence="4 7" id="KW-0406">Ion transport</keyword>
<keyword evidence="6 7" id="KW-0066">ATP synthesis</keyword>
<evidence type="ECO:0000256" key="3">
    <source>
        <dbReference type="ARBA" id="ARBA00022781"/>
    </source>
</evidence>
<evidence type="ECO:0000256" key="1">
    <source>
        <dbReference type="ARBA" id="ARBA00004370"/>
    </source>
</evidence>
<dbReference type="PANTHER" id="PTHR11910">
    <property type="entry name" value="ATP SYNTHASE DELTA CHAIN"/>
    <property type="match status" value="1"/>
</dbReference>
<accession>A0A5J5L3J3</accession>
<evidence type="ECO:0000313" key="8">
    <source>
        <dbReference type="EMBL" id="KAA9395656.1"/>
    </source>
</evidence>
<dbReference type="EMBL" id="SZWF01000001">
    <property type="protein sequence ID" value="KAA9395656.1"/>
    <property type="molecule type" value="Genomic_DNA"/>
</dbReference>
<dbReference type="Proteomes" id="UP000325957">
    <property type="component" value="Unassembled WGS sequence"/>
</dbReference>
<keyword evidence="9" id="KW-1185">Reference proteome</keyword>
<reference evidence="8 9" key="1">
    <citation type="submission" date="2019-05" db="EMBL/GenBank/DDBJ databases">
        <title>Kocuria coralli sp. nov., a novel actinobacterium isolated from coral reef seawater.</title>
        <authorList>
            <person name="Li J."/>
        </authorList>
    </citation>
    <scope>NUCLEOTIDE SEQUENCE [LARGE SCALE GENOMIC DNA]</scope>
    <source>
        <strain evidence="8 9">SCSIO 13007</strain>
    </source>
</reference>
<dbReference type="GO" id="GO:0005886">
    <property type="term" value="C:plasma membrane"/>
    <property type="evidence" value="ECO:0007669"/>
    <property type="project" value="UniProtKB-SubCell"/>
</dbReference>
<dbReference type="RefSeq" id="WP_158032462.1">
    <property type="nucleotide sequence ID" value="NZ_ML708610.1"/>
</dbReference>
<comment type="function">
    <text evidence="7">F(1)F(0) ATP synthase produces ATP from ADP in the presence of a proton or sodium gradient. F-type ATPases consist of two structural domains, F(1) containing the extramembraneous catalytic core and F(0) containing the membrane proton channel, linked together by a central stalk and a peripheral stalk. During catalysis, ATP synthesis in the catalytic domain of F(1) is coupled via a rotary mechanism of the central stalk subunits to proton translocation.</text>
</comment>
<comment type="subcellular location">
    <subcellularLocation>
        <location evidence="7">Cell membrane</location>
        <topology evidence="7">Peripheral membrane protein</topology>
    </subcellularLocation>
    <subcellularLocation>
        <location evidence="1">Membrane</location>
    </subcellularLocation>
</comment>
<organism evidence="8 9">
    <name type="scientific">Kocuria coralli</name>
    <dbReference type="NCBI Taxonomy" id="1461025"/>
    <lineage>
        <taxon>Bacteria</taxon>
        <taxon>Bacillati</taxon>
        <taxon>Actinomycetota</taxon>
        <taxon>Actinomycetes</taxon>
        <taxon>Micrococcales</taxon>
        <taxon>Micrococcaceae</taxon>
        <taxon>Kocuria</taxon>
    </lineage>
</organism>
<evidence type="ECO:0000256" key="2">
    <source>
        <dbReference type="ARBA" id="ARBA00022448"/>
    </source>
</evidence>
<dbReference type="GO" id="GO:0045259">
    <property type="term" value="C:proton-transporting ATP synthase complex"/>
    <property type="evidence" value="ECO:0007669"/>
    <property type="project" value="UniProtKB-KW"/>
</dbReference>
<proteinExistence type="inferred from homology"/>
<evidence type="ECO:0000256" key="7">
    <source>
        <dbReference type="HAMAP-Rule" id="MF_01416"/>
    </source>
</evidence>
<dbReference type="OrthoDB" id="5242917at2"/>
<dbReference type="Pfam" id="PF00213">
    <property type="entry name" value="OSCP"/>
    <property type="match status" value="1"/>
</dbReference>
<comment type="function">
    <text evidence="7">This protein is part of the stalk that links CF(0) to CF(1). It either transmits conformational changes from CF(0) to CF(1) or is implicated in proton conduction.</text>
</comment>